<dbReference type="OrthoDB" id="975426at2"/>
<evidence type="ECO:0000313" key="3">
    <source>
        <dbReference type="Proteomes" id="UP000323930"/>
    </source>
</evidence>
<dbReference type="InterPro" id="IPR043781">
    <property type="entry name" value="DUF5723"/>
</dbReference>
<evidence type="ECO:0000313" key="2">
    <source>
        <dbReference type="EMBL" id="TYA70195.1"/>
    </source>
</evidence>
<reference evidence="2 3" key="1">
    <citation type="submission" date="2019-08" db="EMBL/GenBank/DDBJ databases">
        <title>Seonamhaeicola sediminis sp. nov., isolated from marine sediment.</title>
        <authorList>
            <person name="Cao W.R."/>
        </authorList>
    </citation>
    <scope>NUCLEOTIDE SEQUENCE [LARGE SCALE GENOMIC DNA]</scope>
    <source>
        <strain evidence="2 3">B011</strain>
    </source>
</reference>
<name>A0A5D0HFV4_9FLAO</name>
<gene>
    <name evidence="2" type="ORF">FUA24_21090</name>
</gene>
<protein>
    <recommendedName>
        <fullName evidence="1">DUF5723 domain-containing protein</fullName>
    </recommendedName>
</protein>
<keyword evidence="3" id="KW-1185">Reference proteome</keyword>
<proteinExistence type="predicted"/>
<feature type="domain" description="DUF5723" evidence="1">
    <location>
        <begin position="29"/>
        <end position="434"/>
    </location>
</feature>
<evidence type="ECO:0000259" key="1">
    <source>
        <dbReference type="Pfam" id="PF18990"/>
    </source>
</evidence>
<comment type="caution">
    <text evidence="2">The sequence shown here is derived from an EMBL/GenBank/DDBJ whole genome shotgun (WGS) entry which is preliminary data.</text>
</comment>
<dbReference type="Pfam" id="PF18990">
    <property type="entry name" value="DUF5723"/>
    <property type="match status" value="1"/>
</dbReference>
<sequence length="463" mass="52565">MFISCLSFAQNKQVLYGFKDLPQSLMLNPGGKVNNDWYFGVPLLSHIHANIGSSELTVYDLFANDNIDFNQKLRQAIYRMQPNDFFTVNQQLEILSGGFAYGDSYEKNKYISFGFYQELDFIGYFPKDYAILAYEGNFNNTSRLFKANHLNFNAEVISVLHVGFNKKVNKDFTYGFRGKLYSSIANINSTNNKGGFVTEPGDDNLLRHVFSLDGGVRSSGLAQMYSDDDPSTEEEDISSLKKNILFGGNMGLGLDIGFTYQLNDQWYWDASLIDIGFISHRKDIENYELKGDYVFEGIDPLFPDNAGRSADEYWTEIEDDFDELFSIDTTSTKYTTMRPIKFNTSLNYSFGKKQEEDCNCIKEDSGYLNAVGAQLYGIARPKGPQLALTTYYYRRLFRGLDIKATYTIDSFSFSNIGAGISANMGGLNIYVMADNFLNFKNLYDAQSVSLQLGINYIFNKNEN</sequence>
<dbReference type="EMBL" id="VSDQ01000729">
    <property type="protein sequence ID" value="TYA70195.1"/>
    <property type="molecule type" value="Genomic_DNA"/>
</dbReference>
<accession>A0A5D0HFV4</accession>
<dbReference type="Proteomes" id="UP000323930">
    <property type="component" value="Unassembled WGS sequence"/>
</dbReference>
<dbReference type="AlphaFoldDB" id="A0A5D0HFV4"/>
<organism evidence="2 3">
    <name type="scientific">Seonamhaeicola marinus</name>
    <dbReference type="NCBI Taxonomy" id="1912246"/>
    <lineage>
        <taxon>Bacteria</taxon>
        <taxon>Pseudomonadati</taxon>
        <taxon>Bacteroidota</taxon>
        <taxon>Flavobacteriia</taxon>
        <taxon>Flavobacteriales</taxon>
        <taxon>Flavobacteriaceae</taxon>
    </lineage>
</organism>